<keyword evidence="5" id="KW-1185">Reference proteome</keyword>
<dbReference type="PIRSF" id="PIRSF007663">
    <property type="entry name" value="UCP007663"/>
    <property type="match status" value="1"/>
</dbReference>
<reference evidence="4" key="5">
    <citation type="journal article" date="2021" name="G3 (Bethesda)">
        <title>Aegilops tauschii genome assembly Aet v5.0 features greater sequence contiguity and improved annotation.</title>
        <authorList>
            <person name="Wang L."/>
            <person name="Zhu T."/>
            <person name="Rodriguez J.C."/>
            <person name="Deal K.R."/>
            <person name="Dubcovsky J."/>
            <person name="McGuire P.E."/>
            <person name="Lux T."/>
            <person name="Spannagl M."/>
            <person name="Mayer K.F.X."/>
            <person name="Baldrich P."/>
            <person name="Meyers B.C."/>
            <person name="Huo N."/>
            <person name="Gu Y.Q."/>
            <person name="Zhou H."/>
            <person name="Devos K.M."/>
            <person name="Bennetzen J.L."/>
            <person name="Unver T."/>
            <person name="Budak H."/>
            <person name="Gulick P.J."/>
            <person name="Galiba G."/>
            <person name="Kalapos B."/>
            <person name="Nelson D.R."/>
            <person name="Li P."/>
            <person name="You F.M."/>
            <person name="Luo M.C."/>
            <person name="Dvorak J."/>
        </authorList>
    </citation>
    <scope>NUCLEOTIDE SEQUENCE [LARGE SCALE GENOMIC DNA]</scope>
    <source>
        <strain evidence="4">cv. AL8/78</strain>
    </source>
</reference>
<organism evidence="4 5">
    <name type="scientific">Aegilops tauschii subsp. strangulata</name>
    <name type="common">Goatgrass</name>
    <dbReference type="NCBI Taxonomy" id="200361"/>
    <lineage>
        <taxon>Eukaryota</taxon>
        <taxon>Viridiplantae</taxon>
        <taxon>Streptophyta</taxon>
        <taxon>Embryophyta</taxon>
        <taxon>Tracheophyta</taxon>
        <taxon>Spermatophyta</taxon>
        <taxon>Magnoliopsida</taxon>
        <taxon>Liliopsida</taxon>
        <taxon>Poales</taxon>
        <taxon>Poaceae</taxon>
        <taxon>BOP clade</taxon>
        <taxon>Pooideae</taxon>
        <taxon>Triticodae</taxon>
        <taxon>Triticeae</taxon>
        <taxon>Triticinae</taxon>
        <taxon>Aegilops</taxon>
    </lineage>
</organism>
<name>A0A453J6W4_AEGTS</name>
<evidence type="ECO:0000259" key="3">
    <source>
        <dbReference type="Pfam" id="PF22124"/>
    </source>
</evidence>
<dbReference type="InterPro" id="IPR012341">
    <property type="entry name" value="6hp_glycosidase-like_sf"/>
</dbReference>
<reference evidence="4" key="4">
    <citation type="submission" date="2019-03" db="UniProtKB">
        <authorList>
            <consortium name="EnsemblPlants"/>
        </authorList>
    </citation>
    <scope>IDENTIFICATION</scope>
</reference>
<feature type="domain" description="Alpha fucosidase A-like C-terminal" evidence="2">
    <location>
        <begin position="741"/>
        <end position="802"/>
    </location>
</feature>
<dbReference type="InterPro" id="IPR049053">
    <property type="entry name" value="AFCA-like_C"/>
</dbReference>
<dbReference type="FunFam" id="1.50.10.10:FF:000028">
    <property type="entry name" value="Alpha-L-fucosidase 2"/>
    <property type="match status" value="1"/>
</dbReference>
<feature type="domain" description="Glycosyl hydrolase family 95 N-terminal" evidence="1">
    <location>
        <begin position="40"/>
        <end position="283"/>
    </location>
</feature>
<dbReference type="Pfam" id="PF22124">
    <property type="entry name" value="Glyco_hydro_95_cat"/>
    <property type="match status" value="1"/>
</dbReference>
<dbReference type="PANTHER" id="PTHR31084">
    <property type="entry name" value="ALPHA-L-FUCOSIDASE 2"/>
    <property type="match status" value="1"/>
</dbReference>
<dbReference type="Proteomes" id="UP000015105">
    <property type="component" value="Chromosome 4D"/>
</dbReference>
<reference evidence="5" key="2">
    <citation type="journal article" date="2017" name="Nat. Plants">
        <title>The Aegilops tauschii genome reveals multiple impacts of transposons.</title>
        <authorList>
            <person name="Zhao G."/>
            <person name="Zou C."/>
            <person name="Li K."/>
            <person name="Wang K."/>
            <person name="Li T."/>
            <person name="Gao L."/>
            <person name="Zhang X."/>
            <person name="Wang H."/>
            <person name="Yang Z."/>
            <person name="Liu X."/>
            <person name="Jiang W."/>
            <person name="Mao L."/>
            <person name="Kong X."/>
            <person name="Jiao Y."/>
            <person name="Jia J."/>
        </authorList>
    </citation>
    <scope>NUCLEOTIDE SEQUENCE [LARGE SCALE GENOMIC DNA]</scope>
    <source>
        <strain evidence="5">cv. AL8/78</strain>
    </source>
</reference>
<dbReference type="InterPro" id="IPR054363">
    <property type="entry name" value="GH95_cat"/>
</dbReference>
<reference evidence="4" key="3">
    <citation type="journal article" date="2017" name="Nature">
        <title>Genome sequence of the progenitor of the wheat D genome Aegilops tauschii.</title>
        <authorList>
            <person name="Luo M.C."/>
            <person name="Gu Y.Q."/>
            <person name="Puiu D."/>
            <person name="Wang H."/>
            <person name="Twardziok S.O."/>
            <person name="Deal K.R."/>
            <person name="Huo N."/>
            <person name="Zhu T."/>
            <person name="Wang L."/>
            <person name="Wang Y."/>
            <person name="McGuire P.E."/>
            <person name="Liu S."/>
            <person name="Long H."/>
            <person name="Ramasamy R.K."/>
            <person name="Rodriguez J.C."/>
            <person name="Van S.L."/>
            <person name="Yuan L."/>
            <person name="Wang Z."/>
            <person name="Xia Z."/>
            <person name="Xiao L."/>
            <person name="Anderson O.D."/>
            <person name="Ouyang S."/>
            <person name="Liang Y."/>
            <person name="Zimin A.V."/>
            <person name="Pertea G."/>
            <person name="Qi P."/>
            <person name="Bennetzen J.L."/>
            <person name="Dai X."/>
            <person name="Dawson M.W."/>
            <person name="Muller H.G."/>
            <person name="Kugler K."/>
            <person name="Rivarola-Duarte L."/>
            <person name="Spannagl M."/>
            <person name="Mayer K.F.X."/>
            <person name="Lu F.H."/>
            <person name="Bevan M.W."/>
            <person name="Leroy P."/>
            <person name="Li P."/>
            <person name="You F.M."/>
            <person name="Sun Q."/>
            <person name="Liu Z."/>
            <person name="Lyons E."/>
            <person name="Wicker T."/>
            <person name="Salzberg S.L."/>
            <person name="Devos K.M."/>
            <person name="Dvorak J."/>
        </authorList>
    </citation>
    <scope>NUCLEOTIDE SEQUENCE [LARGE SCALE GENOMIC DNA]</scope>
    <source>
        <strain evidence="4">cv. AL8/78</strain>
    </source>
</reference>
<dbReference type="EnsemblPlants" id="AET4Gv20816400.2">
    <property type="protein sequence ID" value="AET4Gv20816400.2"/>
    <property type="gene ID" value="AET4Gv20816400"/>
</dbReference>
<dbReference type="InterPro" id="IPR008928">
    <property type="entry name" value="6-hairpin_glycosidase_sf"/>
</dbReference>
<dbReference type="GO" id="GO:0004560">
    <property type="term" value="F:alpha-L-fucosidase activity"/>
    <property type="evidence" value="ECO:0007669"/>
    <property type="project" value="InterPro"/>
</dbReference>
<dbReference type="STRING" id="200361.A0A453J6W4"/>
<evidence type="ECO:0000313" key="5">
    <source>
        <dbReference type="Proteomes" id="UP000015105"/>
    </source>
</evidence>
<dbReference type="Gene3D" id="1.50.10.10">
    <property type="match status" value="1"/>
</dbReference>
<reference evidence="5" key="1">
    <citation type="journal article" date="2014" name="Science">
        <title>Ancient hybridizations among the ancestral genomes of bread wheat.</title>
        <authorList>
            <consortium name="International Wheat Genome Sequencing Consortium,"/>
            <person name="Marcussen T."/>
            <person name="Sandve S.R."/>
            <person name="Heier L."/>
            <person name="Spannagl M."/>
            <person name="Pfeifer M."/>
            <person name="Jakobsen K.S."/>
            <person name="Wulff B.B."/>
            <person name="Steuernagel B."/>
            <person name="Mayer K.F."/>
            <person name="Olsen O.A."/>
        </authorList>
    </citation>
    <scope>NUCLEOTIDE SEQUENCE [LARGE SCALE GENOMIC DNA]</scope>
    <source>
        <strain evidence="5">cv. AL8/78</strain>
    </source>
</reference>
<sequence length="833" mass="92127">HLLLPMDMDGPDGWVWVRRPAEEEAWQPWTSEERPLKVVFSSPAEYFTDAAPIGNGSLGAMVWGGVSSDKLQLNHDTLWTGVPGNYTDPKGPGVLAEVRQLVDQGRFADATASAKGLFGGQSEVYQPLGDLNIEFSTSDGVYDSYKRELDLHTATALVTYNIGGVQYTREHFCSNPHQVIVTRFSASTPGHVSCTLSLSSQLSHSVTVTNENEMIMEGICPGQRPAMRENGGDNATGIKFTAALGLQMGGSTAKVTVQNDQKLKLDSADWVVFIVAAASSFDGPLVNPADSKLDPTSLALSTLNNSRNFTFDQLKAAHLDDYQSLFNRVTLQLSRGLNDACSLVTRKDRPEQVSEDIRASADRVKSFSSDEDPSLVELLFQYGRYLLISCSRPGTQVSNLQGIWSQDIAPEWDAAPHLNINLQMNYWPALPCNLRECQEPLFDFLGSLAVNGTETAKVNYQAGGWVTHHVSDIWAKSSAFLKNPKHAVWPMGGAWLCTHLWEHYQFSMDKDFLENTAYPLLEGCANFLVDWLIEGPGGYLETNPSTSPEHAFVAPDGKPASVSFSTTMDISIIREVFLAVLESAELLGKSDIDLVERIKKALPRLPPIQIARDRTVMEWALDFKDPEVQHRHLSHLFGLYPGHTIAMDNDPDVCEAVANSLYKRGEDGPGWSTTWKMALWARLLNSENAYRMVLKLITLVPPGGKVEFEGGLYTNLWTAHPPFQIDANFGFAAAIAEMLIQSTQSDLYLLPALPRDKWPMGSVKGLKARGDVTVDIRWKEGELHEALLWSSNNQNLVARLHYGKEVAAVTLRHGIVYKFGSGLRCLETWPLSR</sequence>
<dbReference type="GO" id="GO:0005975">
    <property type="term" value="P:carbohydrate metabolic process"/>
    <property type="evidence" value="ECO:0007669"/>
    <property type="project" value="InterPro"/>
</dbReference>
<accession>A0A453J6W4</accession>
<protein>
    <submittedName>
        <fullName evidence="4">Uncharacterized protein</fullName>
    </submittedName>
</protein>
<evidence type="ECO:0000259" key="1">
    <source>
        <dbReference type="Pfam" id="PF14498"/>
    </source>
</evidence>
<dbReference type="SUPFAM" id="SSF48208">
    <property type="entry name" value="Six-hairpin glycosidases"/>
    <property type="match status" value="1"/>
</dbReference>
<dbReference type="Pfam" id="PF21307">
    <property type="entry name" value="Glyco_hydro_95_C"/>
    <property type="match status" value="1"/>
</dbReference>
<feature type="domain" description="Glycosyl hydrolase family 95 catalytic" evidence="3">
    <location>
        <begin position="311"/>
        <end position="739"/>
    </location>
</feature>
<dbReference type="Pfam" id="PF14498">
    <property type="entry name" value="Glyco_hyd_65N_2"/>
    <property type="match status" value="1"/>
</dbReference>
<dbReference type="AlphaFoldDB" id="A0A453J6W4"/>
<dbReference type="PANTHER" id="PTHR31084:SF17">
    <property type="entry name" value="GLYCOSYL HYDROLASE FAMILY 95 N-TERMINAL DOMAIN-CONTAINING PROTEIN"/>
    <property type="match status" value="1"/>
</dbReference>
<evidence type="ECO:0000313" key="4">
    <source>
        <dbReference type="EnsemblPlants" id="AET4Gv20816400.2"/>
    </source>
</evidence>
<dbReference type="Gramene" id="AET4Gv20816400.2">
    <property type="protein sequence ID" value="AET4Gv20816400.2"/>
    <property type="gene ID" value="AET4Gv20816400"/>
</dbReference>
<dbReference type="InterPro" id="IPR016518">
    <property type="entry name" value="Alpha-L-fucosidase"/>
</dbReference>
<dbReference type="InterPro" id="IPR027414">
    <property type="entry name" value="GH95_N_dom"/>
</dbReference>
<evidence type="ECO:0000259" key="2">
    <source>
        <dbReference type="Pfam" id="PF21307"/>
    </source>
</evidence>
<proteinExistence type="predicted"/>